<dbReference type="GO" id="GO:0005975">
    <property type="term" value="P:carbohydrate metabolic process"/>
    <property type="evidence" value="ECO:0007669"/>
    <property type="project" value="InterPro"/>
</dbReference>
<dbReference type="EMBL" id="CP093313">
    <property type="protein sequence ID" value="UWZ85051.1"/>
    <property type="molecule type" value="Genomic_DNA"/>
</dbReference>
<dbReference type="InterPro" id="IPR003476">
    <property type="entry name" value="Glyco_hydro_42"/>
</dbReference>
<keyword evidence="6" id="KW-0862">Zinc</keyword>
<evidence type="ECO:0000259" key="9">
    <source>
        <dbReference type="Pfam" id="PF08532"/>
    </source>
</evidence>
<dbReference type="KEGG" id="orp:MOP44_03690"/>
<sequence>MNVNKLAVFAWALVMVLVVGPRVETTVESAGSEQAKFFPVSVWYSGGKARAPMLEPVNTGSAAAWSEDLRKIKGLGFNTIRTWVEWNTGEPREGEYHLENLDLLLKLAEQAGLKVMVQVYVDSAPEWVGAKYPDGRYAAQDGQPIPAQAAPGYCFDHAGVRDAILNFYREVARHAEESPAFYGWDLWSEPAALNWARVGYKAEPMFCYCPSSIARFRAWLQQKYGSLDRLNEAWHRTFTDWRQVEPPRYGTILTYADFMDWRVFYGEKLAQDLKARNDAVKQVDAGHVTMSHAPNPSPLVRTLADPYDPTDDYLMKDSVDLFGTSFYPKLTAQEHNWTLERRVLAMDLTASITGGRGFVVGELQSGYGIHGTTVGSPVTASDLEMWTWGMVSRGARAINYYAFYPMNAGYESGGYGMINLDGSLTERSRHAGEIAKEISANADLLLDAKPEPAEAAVVFSPLAPLVGGYDEEGSRTAMHQAVAGYHRMFFERNLRLDVLSARELGQDHLERYRLVIVPYPLMLTEEEANALRAYAEGGGHLFVEARPGWVDERGHAQIRVPGFGWDQMLGLREKQVTPGKEFAVRWGTATFKAMTFAEQFEAEGASAQAVATLEDGTPVAYESKTGKGSAIVFGSFAGHENYREPVKMHPLGDILANWAGLSRPQLDAPPLVELREMKAPQGRVVFLFNHGDKAARVQFARELEKPAKAVREIATGATVPADGSHLRITAEVPPGSVGVYRIDY</sequence>
<evidence type="ECO:0000256" key="2">
    <source>
        <dbReference type="ARBA" id="ARBA00005940"/>
    </source>
</evidence>
<evidence type="ECO:0000259" key="8">
    <source>
        <dbReference type="Pfam" id="PF02449"/>
    </source>
</evidence>
<proteinExistence type="inferred from homology"/>
<dbReference type="RefSeq" id="WP_260794562.1">
    <property type="nucleotide sequence ID" value="NZ_CP093313.1"/>
</dbReference>
<evidence type="ECO:0000256" key="4">
    <source>
        <dbReference type="ARBA" id="ARBA00022723"/>
    </source>
</evidence>
<keyword evidence="11" id="KW-1185">Reference proteome</keyword>
<dbReference type="CDD" id="cd03143">
    <property type="entry name" value="A4_beta-galactosidase_middle_domain"/>
    <property type="match status" value="1"/>
</dbReference>
<name>A0A9J7BQH2_9BACT</name>
<evidence type="ECO:0000256" key="6">
    <source>
        <dbReference type="ARBA" id="ARBA00022833"/>
    </source>
</evidence>
<dbReference type="AlphaFoldDB" id="A0A9J7BQH2"/>
<keyword evidence="7" id="KW-0326">Glycosidase</keyword>
<dbReference type="SUPFAM" id="SSF51445">
    <property type="entry name" value="(Trans)glycosidases"/>
    <property type="match status" value="1"/>
</dbReference>
<reference evidence="10" key="1">
    <citation type="submission" date="2021-04" db="EMBL/GenBank/DDBJ databases">
        <title>Phylogenetic analysis of Acidobacteriaceae.</title>
        <authorList>
            <person name="Qiu L."/>
            <person name="Zhang Q."/>
        </authorList>
    </citation>
    <scope>NUCLEOTIDE SEQUENCE</scope>
    <source>
        <strain evidence="10">DSM 25168</strain>
    </source>
</reference>
<dbReference type="PANTHER" id="PTHR36447">
    <property type="entry name" value="BETA-GALACTOSIDASE GANA"/>
    <property type="match status" value="1"/>
</dbReference>
<dbReference type="InterPro" id="IPR013738">
    <property type="entry name" value="Beta_galactosidase_Trimer"/>
</dbReference>
<feature type="domain" description="Beta-galactosidase trimerisation" evidence="9">
    <location>
        <begin position="474"/>
        <end position="643"/>
    </location>
</feature>
<dbReference type="PANTHER" id="PTHR36447:SF2">
    <property type="entry name" value="BETA-GALACTOSIDASE YESZ"/>
    <property type="match status" value="1"/>
</dbReference>
<dbReference type="InterPro" id="IPR029062">
    <property type="entry name" value="Class_I_gatase-like"/>
</dbReference>
<keyword evidence="5" id="KW-0378">Hydrolase</keyword>
<keyword evidence="4" id="KW-0479">Metal-binding</keyword>
<dbReference type="GO" id="GO:0046872">
    <property type="term" value="F:metal ion binding"/>
    <property type="evidence" value="ECO:0007669"/>
    <property type="project" value="UniProtKB-KW"/>
</dbReference>
<dbReference type="InterPro" id="IPR013529">
    <property type="entry name" value="Glyco_hydro_42_N"/>
</dbReference>
<evidence type="ECO:0000256" key="5">
    <source>
        <dbReference type="ARBA" id="ARBA00022801"/>
    </source>
</evidence>
<dbReference type="Gene3D" id="3.20.20.80">
    <property type="entry name" value="Glycosidases"/>
    <property type="match status" value="1"/>
</dbReference>
<evidence type="ECO:0000256" key="1">
    <source>
        <dbReference type="ARBA" id="ARBA00001412"/>
    </source>
</evidence>
<dbReference type="Pfam" id="PF02449">
    <property type="entry name" value="Glyco_hydro_42"/>
    <property type="match status" value="1"/>
</dbReference>
<dbReference type="GO" id="GO:0004565">
    <property type="term" value="F:beta-galactosidase activity"/>
    <property type="evidence" value="ECO:0007669"/>
    <property type="project" value="UniProtKB-EC"/>
</dbReference>
<dbReference type="Proteomes" id="UP001059380">
    <property type="component" value="Chromosome"/>
</dbReference>
<comment type="similarity">
    <text evidence="2">Belongs to the glycosyl hydrolase 42 family.</text>
</comment>
<evidence type="ECO:0000313" key="11">
    <source>
        <dbReference type="Proteomes" id="UP001059380"/>
    </source>
</evidence>
<feature type="domain" description="Glycoside hydrolase family 42 N-terminal" evidence="8">
    <location>
        <begin position="61"/>
        <end position="439"/>
    </location>
</feature>
<gene>
    <name evidence="10" type="ORF">MOP44_03690</name>
</gene>
<dbReference type="Gene3D" id="3.40.50.880">
    <property type="match status" value="1"/>
</dbReference>
<comment type="catalytic activity">
    <reaction evidence="1">
        <text>Hydrolysis of terminal non-reducing beta-D-galactose residues in beta-D-galactosides.</text>
        <dbReference type="EC" id="3.2.1.23"/>
    </reaction>
</comment>
<dbReference type="SUPFAM" id="SSF52317">
    <property type="entry name" value="Class I glutamine amidotransferase-like"/>
    <property type="match status" value="1"/>
</dbReference>
<dbReference type="Pfam" id="PF08532">
    <property type="entry name" value="Glyco_hydro_42M"/>
    <property type="match status" value="1"/>
</dbReference>
<dbReference type="InterPro" id="IPR017853">
    <property type="entry name" value="GH"/>
</dbReference>
<dbReference type="EC" id="3.2.1.23" evidence="3"/>
<accession>A0A9J7BQH2</accession>
<protein>
    <recommendedName>
        <fullName evidence="3">beta-galactosidase</fullName>
        <ecNumber evidence="3">3.2.1.23</ecNumber>
    </recommendedName>
</protein>
<evidence type="ECO:0000256" key="3">
    <source>
        <dbReference type="ARBA" id="ARBA00012756"/>
    </source>
</evidence>
<dbReference type="GO" id="GO:0009341">
    <property type="term" value="C:beta-galactosidase complex"/>
    <property type="evidence" value="ECO:0007669"/>
    <property type="project" value="InterPro"/>
</dbReference>
<evidence type="ECO:0000256" key="7">
    <source>
        <dbReference type="ARBA" id="ARBA00023295"/>
    </source>
</evidence>
<organism evidence="10 11">
    <name type="scientific">Occallatibacter riparius</name>
    <dbReference type="NCBI Taxonomy" id="1002689"/>
    <lineage>
        <taxon>Bacteria</taxon>
        <taxon>Pseudomonadati</taxon>
        <taxon>Acidobacteriota</taxon>
        <taxon>Terriglobia</taxon>
        <taxon>Terriglobales</taxon>
        <taxon>Acidobacteriaceae</taxon>
        <taxon>Occallatibacter</taxon>
    </lineage>
</organism>
<evidence type="ECO:0000313" key="10">
    <source>
        <dbReference type="EMBL" id="UWZ85051.1"/>
    </source>
</evidence>